<keyword evidence="1" id="KW-0862">Zinc</keyword>
<dbReference type="GO" id="GO:0008270">
    <property type="term" value="F:zinc ion binding"/>
    <property type="evidence" value="ECO:0007669"/>
    <property type="project" value="UniProtKB-KW"/>
</dbReference>
<name>A0A1L7WCF9_9HELO</name>
<sequence length="687" mass="79358">MAAAREAARVAGLRADRQQKIVNRRQTLRNLWRTELQNDRSLLHKPWDPQAAGAGADIPRPYNLRPWLKIKSFDNSPYILEEISKYVKSRLSQADRDELDDFYNDQSFDRNDVFLGFKDDVLDVEPDDGIGLVAAVMQEEQEDNSSPELWVQVQTLLELLARLRVMRRFADGRNPELPSAPLPDGSNIPRKHHSLITAWVLHRAWIRALHYRTLKIGDYALGFHHMKDILKLSLALYALELKDVSYDPVSDQNNLAGFGWIRKIHSQVEKALIALSRYLDTETRSGRNGYTYSQGATIAYNLDPNRFGAAIQQILSTLDPRWELWSAILQKAAALEKASDGLHVENVEVEKRVVLDDEMFCVMGEMNDPNYDARGFYNTPEPAVEEDEETVLTHLQRISEMNRLRRNKLLLTNWNESGPWKQLYVMFDTSPTGKPDFVTLTSKFWDRADKLQTHFLPPNGPPGPSNSGNIWSKLFPIHPLASTDAPDPTRLGAYYDKGKCVICYEDFPDTCDRVLMRLKCDHWYHFTCIRNMWDQPDNYSYPCPMCRLTPHNWRLHEHAGITPEVRALDVWDFEELMSPGHIFGEPGKDPHPDLTVYYHNEDQMHFNMAMTFTRQHGYTNIDPLEPDNQALWRIGKGGVDEFRAPRTEMAVLRRKRRDRNKKRKDLMITARKGFEGLDPEEEDALDG</sequence>
<feature type="domain" description="RING-type" evidence="2">
    <location>
        <begin position="500"/>
        <end position="547"/>
    </location>
</feature>
<dbReference type="InterPro" id="IPR001841">
    <property type="entry name" value="Znf_RING"/>
</dbReference>
<dbReference type="STRING" id="576137.A0A1L7WCF9"/>
<dbReference type="OrthoDB" id="1681166at2759"/>
<gene>
    <name evidence="3" type="ORF">PAC_00346</name>
</gene>
<reference evidence="3 4" key="1">
    <citation type="submission" date="2016-03" db="EMBL/GenBank/DDBJ databases">
        <authorList>
            <person name="Ploux O."/>
        </authorList>
    </citation>
    <scope>NUCLEOTIDE SEQUENCE [LARGE SCALE GENOMIC DNA]</scope>
    <source>
        <strain evidence="3 4">UAMH 11012</strain>
    </source>
</reference>
<accession>A0A1L7WCF9</accession>
<organism evidence="3 4">
    <name type="scientific">Phialocephala subalpina</name>
    <dbReference type="NCBI Taxonomy" id="576137"/>
    <lineage>
        <taxon>Eukaryota</taxon>
        <taxon>Fungi</taxon>
        <taxon>Dikarya</taxon>
        <taxon>Ascomycota</taxon>
        <taxon>Pezizomycotina</taxon>
        <taxon>Leotiomycetes</taxon>
        <taxon>Helotiales</taxon>
        <taxon>Mollisiaceae</taxon>
        <taxon>Phialocephala</taxon>
        <taxon>Phialocephala fortinii species complex</taxon>
    </lineage>
</organism>
<dbReference type="SUPFAM" id="SSF57850">
    <property type="entry name" value="RING/U-box"/>
    <property type="match status" value="1"/>
</dbReference>
<protein>
    <recommendedName>
        <fullName evidence="2">RING-type domain-containing protein</fullName>
    </recommendedName>
</protein>
<keyword evidence="1" id="KW-0479">Metal-binding</keyword>
<dbReference type="Pfam" id="PF13639">
    <property type="entry name" value="zf-RING_2"/>
    <property type="match status" value="1"/>
</dbReference>
<dbReference type="EMBL" id="FJOG01000001">
    <property type="protein sequence ID" value="CZR50473.1"/>
    <property type="molecule type" value="Genomic_DNA"/>
</dbReference>
<dbReference type="SMART" id="SM00184">
    <property type="entry name" value="RING"/>
    <property type="match status" value="1"/>
</dbReference>
<dbReference type="InterPro" id="IPR013083">
    <property type="entry name" value="Znf_RING/FYVE/PHD"/>
</dbReference>
<dbReference type="Gene3D" id="3.30.40.10">
    <property type="entry name" value="Zinc/RING finger domain, C3HC4 (zinc finger)"/>
    <property type="match status" value="1"/>
</dbReference>
<proteinExistence type="predicted"/>
<keyword evidence="1" id="KW-0863">Zinc-finger</keyword>
<dbReference type="AlphaFoldDB" id="A0A1L7WCF9"/>
<evidence type="ECO:0000313" key="3">
    <source>
        <dbReference type="EMBL" id="CZR50473.1"/>
    </source>
</evidence>
<dbReference type="PROSITE" id="PS50089">
    <property type="entry name" value="ZF_RING_2"/>
    <property type="match status" value="1"/>
</dbReference>
<dbReference type="CDD" id="cd16448">
    <property type="entry name" value="RING-H2"/>
    <property type="match status" value="1"/>
</dbReference>
<evidence type="ECO:0000313" key="4">
    <source>
        <dbReference type="Proteomes" id="UP000184330"/>
    </source>
</evidence>
<evidence type="ECO:0000256" key="1">
    <source>
        <dbReference type="PROSITE-ProRule" id="PRU00175"/>
    </source>
</evidence>
<evidence type="ECO:0000259" key="2">
    <source>
        <dbReference type="PROSITE" id="PS50089"/>
    </source>
</evidence>
<keyword evidence="4" id="KW-1185">Reference proteome</keyword>
<dbReference type="Proteomes" id="UP000184330">
    <property type="component" value="Unassembled WGS sequence"/>
</dbReference>